<gene>
    <name evidence="2" type="ORF">G1C97_1829</name>
</gene>
<keyword evidence="3" id="KW-1185">Reference proteome</keyword>
<comment type="caution">
    <text evidence="2">The sequence shown here is derived from an EMBL/GenBank/DDBJ whole genome shotgun (WGS) entry which is preliminary data.</text>
</comment>
<proteinExistence type="predicted"/>
<feature type="compositionally biased region" description="Low complexity" evidence="1">
    <location>
        <begin position="180"/>
        <end position="198"/>
    </location>
</feature>
<reference evidence="2 3" key="1">
    <citation type="submission" date="2020-02" db="EMBL/GenBank/DDBJ databases">
        <title>Characterization of phylogenetic diversity of novel bifidobacterial species isolated in Czech ZOOs.</title>
        <authorList>
            <person name="Lugli G.A."/>
            <person name="Vera N.B."/>
            <person name="Ventura M."/>
        </authorList>
    </citation>
    <scope>NUCLEOTIDE SEQUENCE [LARGE SCALE GENOMIC DNA]</scope>
    <source>
        <strain evidence="2 3">DSM 109959</strain>
    </source>
</reference>
<accession>A0A7Y0EYQ2</accession>
<evidence type="ECO:0000313" key="2">
    <source>
        <dbReference type="EMBL" id="NMM98871.1"/>
    </source>
</evidence>
<dbReference type="EMBL" id="JAAIIG010000009">
    <property type="protein sequence ID" value="NMM98871.1"/>
    <property type="molecule type" value="Genomic_DNA"/>
</dbReference>
<evidence type="ECO:0000256" key="1">
    <source>
        <dbReference type="SAM" id="MobiDB-lite"/>
    </source>
</evidence>
<organism evidence="2 3">
    <name type="scientific">Bifidobacterium olomucense</name>
    <dbReference type="NCBI Taxonomy" id="2675324"/>
    <lineage>
        <taxon>Bacteria</taxon>
        <taxon>Bacillati</taxon>
        <taxon>Actinomycetota</taxon>
        <taxon>Actinomycetes</taxon>
        <taxon>Bifidobacteriales</taxon>
        <taxon>Bifidobacteriaceae</taxon>
        <taxon>Bifidobacterium</taxon>
    </lineage>
</organism>
<dbReference type="AlphaFoldDB" id="A0A7Y0EYQ2"/>
<name>A0A7Y0EYQ2_9BIFI</name>
<sequence length="198" mass="22119">MGFILLNTAYMLRVPYNNLGAQIKAPRGQQPRAAPNVEAAHALRERDWNMLNYLAAKSVDPQTFLADRLMKDYGENPDKYDIRARPLPCWVCRPISELIGRVLGKDSVTGSTVNMAMDSLRRLERCHLLRLHGSRRGDKMPLTELLIIARAEEFGVPVEYPKARRGKSGSATNLPPTDLAGNTWDADTDGDGWTNPDC</sequence>
<evidence type="ECO:0000313" key="3">
    <source>
        <dbReference type="Proteomes" id="UP000543419"/>
    </source>
</evidence>
<protein>
    <submittedName>
        <fullName evidence="2">Uncharacterized protein</fullName>
    </submittedName>
</protein>
<dbReference type="RefSeq" id="WP_169241513.1">
    <property type="nucleotide sequence ID" value="NZ_JAAIIG010000009.1"/>
</dbReference>
<feature type="region of interest" description="Disordered" evidence="1">
    <location>
        <begin position="162"/>
        <end position="198"/>
    </location>
</feature>
<dbReference type="Proteomes" id="UP000543419">
    <property type="component" value="Unassembled WGS sequence"/>
</dbReference>